<comment type="similarity">
    <text evidence="1">Belongs to the bacterial ribosomal protein bL34 family.</text>
</comment>
<dbReference type="GO" id="GO:0005762">
    <property type="term" value="C:mitochondrial large ribosomal subunit"/>
    <property type="evidence" value="ECO:0007669"/>
    <property type="project" value="TreeGrafter"/>
</dbReference>
<protein>
    <recommendedName>
        <fullName evidence="4">Large ribosomal subunit protein bL34m</fullName>
    </recommendedName>
</protein>
<feature type="compositionally biased region" description="Low complexity" evidence="5">
    <location>
        <begin position="30"/>
        <end position="57"/>
    </location>
</feature>
<evidence type="ECO:0000313" key="6">
    <source>
        <dbReference type="EMBL" id="SPO37178.1"/>
    </source>
</evidence>
<evidence type="ECO:0000256" key="3">
    <source>
        <dbReference type="ARBA" id="ARBA00023274"/>
    </source>
</evidence>
<dbReference type="PANTHER" id="PTHR14503:SF4">
    <property type="entry name" value="LARGE RIBOSOMAL SUBUNIT PROTEIN BL34M"/>
    <property type="match status" value="1"/>
</dbReference>
<name>A0A5C3EY78_9BASI</name>
<dbReference type="Gene3D" id="1.10.287.3980">
    <property type="match status" value="1"/>
</dbReference>
<accession>A0A5C3EY78</accession>
<feature type="region of interest" description="Disordered" evidence="5">
    <location>
        <begin position="1"/>
        <end position="70"/>
    </location>
</feature>
<evidence type="ECO:0000256" key="4">
    <source>
        <dbReference type="ARBA" id="ARBA00035274"/>
    </source>
</evidence>
<evidence type="ECO:0000256" key="2">
    <source>
        <dbReference type="ARBA" id="ARBA00022980"/>
    </source>
</evidence>
<dbReference type="InterPro" id="IPR000271">
    <property type="entry name" value="Ribosomal_bL34"/>
</dbReference>
<dbReference type="GO" id="GO:0003735">
    <property type="term" value="F:structural constituent of ribosome"/>
    <property type="evidence" value="ECO:0007669"/>
    <property type="project" value="InterPro"/>
</dbReference>
<dbReference type="NCBIfam" id="TIGR01030">
    <property type="entry name" value="rpmH_bact"/>
    <property type="match status" value="1"/>
</dbReference>
<keyword evidence="3" id="KW-0687">Ribonucleoprotein</keyword>
<gene>
    <name evidence="6" type="ORF">PSFLO_02650</name>
</gene>
<dbReference type="Proteomes" id="UP000323386">
    <property type="component" value="Unassembled WGS sequence"/>
</dbReference>
<evidence type="ECO:0000313" key="7">
    <source>
        <dbReference type="Proteomes" id="UP000323386"/>
    </source>
</evidence>
<dbReference type="AlphaFoldDB" id="A0A5C3EY78"/>
<sequence length="168" mass="17676">MPRTSLLAGLAASSRSRMLRPSTPRIFSAPSVSRQPSSSRLLVQATAPTAPTTPTPAVSAHPRTPGASTSLLRSFNSLSLSSGVARSAASPLSLLSALSRPTLSSSSSTSPLATATVASARSVTYGSEYQPSQRIRKRRHGFLARIKTKNGRKTIARRRAKGKAKLSH</sequence>
<organism evidence="6 7">
    <name type="scientific">Pseudozyma flocculosa</name>
    <dbReference type="NCBI Taxonomy" id="84751"/>
    <lineage>
        <taxon>Eukaryota</taxon>
        <taxon>Fungi</taxon>
        <taxon>Dikarya</taxon>
        <taxon>Basidiomycota</taxon>
        <taxon>Ustilaginomycotina</taxon>
        <taxon>Ustilaginomycetes</taxon>
        <taxon>Ustilaginales</taxon>
        <taxon>Ustilaginaceae</taxon>
        <taxon>Pseudozyma</taxon>
    </lineage>
</organism>
<keyword evidence="7" id="KW-1185">Reference proteome</keyword>
<evidence type="ECO:0000256" key="5">
    <source>
        <dbReference type="SAM" id="MobiDB-lite"/>
    </source>
</evidence>
<reference evidence="6 7" key="1">
    <citation type="submission" date="2018-03" db="EMBL/GenBank/DDBJ databases">
        <authorList>
            <person name="Guldener U."/>
        </authorList>
    </citation>
    <scope>NUCLEOTIDE SEQUENCE [LARGE SCALE GENOMIC DNA]</scope>
    <source>
        <strain evidence="6 7">DAOM196992</strain>
    </source>
</reference>
<keyword evidence="2" id="KW-0689">Ribosomal protein</keyword>
<feature type="compositionally biased region" description="Low complexity" evidence="5">
    <location>
        <begin position="1"/>
        <end position="20"/>
    </location>
</feature>
<dbReference type="HAMAP" id="MF_00391">
    <property type="entry name" value="Ribosomal_bL34"/>
    <property type="match status" value="1"/>
</dbReference>
<evidence type="ECO:0000256" key="1">
    <source>
        <dbReference type="ARBA" id="ARBA00010111"/>
    </source>
</evidence>
<dbReference type="FunFam" id="1.10.287.3980:FF:000001">
    <property type="entry name" value="Mitochondrial ribosomal protein L34"/>
    <property type="match status" value="1"/>
</dbReference>
<dbReference type="GO" id="GO:0006412">
    <property type="term" value="P:translation"/>
    <property type="evidence" value="ECO:0007669"/>
    <property type="project" value="InterPro"/>
</dbReference>
<dbReference type="PANTHER" id="PTHR14503">
    <property type="entry name" value="MITOCHONDRIAL RIBOSOMAL PROTEIN 34 FAMILY MEMBER"/>
    <property type="match status" value="1"/>
</dbReference>
<dbReference type="OrthoDB" id="431691at2759"/>
<dbReference type="Pfam" id="PF00468">
    <property type="entry name" value="Ribosomal_L34"/>
    <property type="match status" value="1"/>
</dbReference>
<dbReference type="EMBL" id="OOIP01000006">
    <property type="protein sequence ID" value="SPO37178.1"/>
    <property type="molecule type" value="Genomic_DNA"/>
</dbReference>
<proteinExistence type="inferred from homology"/>